<evidence type="ECO:0000256" key="1">
    <source>
        <dbReference type="ARBA" id="ARBA00008857"/>
    </source>
</evidence>
<evidence type="ECO:0000256" key="3">
    <source>
        <dbReference type="ARBA" id="ARBA00023172"/>
    </source>
</evidence>
<name>A0A2P8D0M3_9BACT</name>
<reference evidence="5 6" key="1">
    <citation type="submission" date="2018-03" db="EMBL/GenBank/DDBJ databases">
        <title>Genomic Encyclopedia of Type Strains, Phase III (KMG-III): the genomes of soil and plant-associated and newly described type strains.</title>
        <authorList>
            <person name="Whitman W."/>
        </authorList>
    </citation>
    <scope>NUCLEOTIDE SEQUENCE [LARGE SCALE GENOMIC DNA]</scope>
    <source>
        <strain evidence="5 6">CGMCC 1.12700</strain>
    </source>
</reference>
<keyword evidence="6" id="KW-1185">Reference proteome</keyword>
<dbReference type="PROSITE" id="PS51898">
    <property type="entry name" value="TYR_RECOMBINASE"/>
    <property type="match status" value="1"/>
</dbReference>
<dbReference type="Gene3D" id="1.10.443.10">
    <property type="entry name" value="Intergrase catalytic core"/>
    <property type="match status" value="1"/>
</dbReference>
<proteinExistence type="inferred from homology"/>
<dbReference type="GO" id="GO:0003677">
    <property type="term" value="F:DNA binding"/>
    <property type="evidence" value="ECO:0007669"/>
    <property type="project" value="UniProtKB-KW"/>
</dbReference>
<dbReference type="InterPro" id="IPR013762">
    <property type="entry name" value="Integrase-like_cat_sf"/>
</dbReference>
<dbReference type="CDD" id="cd01185">
    <property type="entry name" value="INTN1_C_like"/>
    <property type="match status" value="1"/>
</dbReference>
<dbReference type="AlphaFoldDB" id="A0A2P8D0M3"/>
<dbReference type="OrthoDB" id="892893at2"/>
<dbReference type="InterPro" id="IPR002104">
    <property type="entry name" value="Integrase_catalytic"/>
</dbReference>
<evidence type="ECO:0000313" key="5">
    <source>
        <dbReference type="EMBL" id="PSK90770.1"/>
    </source>
</evidence>
<protein>
    <submittedName>
        <fullName evidence="5">Site-specific recombinase XerD</fullName>
    </submittedName>
</protein>
<dbReference type="Pfam" id="PF13102">
    <property type="entry name" value="Phage_int_SAM_5"/>
    <property type="match status" value="1"/>
</dbReference>
<evidence type="ECO:0000256" key="2">
    <source>
        <dbReference type="ARBA" id="ARBA00023125"/>
    </source>
</evidence>
<evidence type="ECO:0000259" key="4">
    <source>
        <dbReference type="PROSITE" id="PS51898"/>
    </source>
</evidence>
<dbReference type="EMBL" id="PYGD01000007">
    <property type="protein sequence ID" value="PSK90770.1"/>
    <property type="molecule type" value="Genomic_DNA"/>
</dbReference>
<accession>A0A2P8D0M3</accession>
<dbReference type="InterPro" id="IPR050090">
    <property type="entry name" value="Tyrosine_recombinase_XerCD"/>
</dbReference>
<sequence>MKNNEKLSLLIWIRRSKPGKDGACPIIARLTINGTEDEISVGVKVIPEDWDLENKRTTINSAEGKRVNKALTYFEDDIDKVFKHLQFQYAFVTATMIKNVYLGFPPYYLGAKTKKAKVQRAEQYTSLLGAYDNFIAGFEVEVKAKLKSDGTLRHWRSNRLKVATYIKSRFNKSDIDLAEIKSTFATDFFTFLTTAVEEPLSKVTANGEIKRVKQILKICSEAEIISKNPIASYKCGGESQVVIPLEMEEVLAIFNKKISIKRLEEVQDAYIFQCFTGFAYQDAYGLGPENIIVYGNTGERWLTKHRGKTNIYEMVPILPVVEAIIQKYKDHPYCKANNCLLPINSNYRYNCYLKELADICGIRRELNTHLARHTFADIMLNNGVPLEDVSKMLGHKNIRTTQRYCRVNKARISVNMQVLKNKLFTRSGSFRTGS</sequence>
<dbReference type="InterPro" id="IPR011010">
    <property type="entry name" value="DNA_brk_join_enz"/>
</dbReference>
<dbReference type="InterPro" id="IPR025269">
    <property type="entry name" value="SAM-like_dom"/>
</dbReference>
<comment type="caution">
    <text evidence="5">The sequence shown here is derived from an EMBL/GenBank/DDBJ whole genome shotgun (WGS) entry which is preliminary data.</text>
</comment>
<dbReference type="Pfam" id="PF17293">
    <property type="entry name" value="Arm-DNA-bind_5"/>
    <property type="match status" value="1"/>
</dbReference>
<dbReference type="InterPro" id="IPR035386">
    <property type="entry name" value="Arm-DNA-bind_5"/>
</dbReference>
<dbReference type="Pfam" id="PF00589">
    <property type="entry name" value="Phage_integrase"/>
    <property type="match status" value="1"/>
</dbReference>
<dbReference type="PANTHER" id="PTHR30349">
    <property type="entry name" value="PHAGE INTEGRASE-RELATED"/>
    <property type="match status" value="1"/>
</dbReference>
<organism evidence="5 6">
    <name type="scientific">Taibaiella chishuiensis</name>
    <dbReference type="NCBI Taxonomy" id="1434707"/>
    <lineage>
        <taxon>Bacteria</taxon>
        <taxon>Pseudomonadati</taxon>
        <taxon>Bacteroidota</taxon>
        <taxon>Chitinophagia</taxon>
        <taxon>Chitinophagales</taxon>
        <taxon>Chitinophagaceae</taxon>
        <taxon>Taibaiella</taxon>
    </lineage>
</organism>
<dbReference type="GO" id="GO:0006310">
    <property type="term" value="P:DNA recombination"/>
    <property type="evidence" value="ECO:0007669"/>
    <property type="project" value="UniProtKB-KW"/>
</dbReference>
<evidence type="ECO:0000313" key="6">
    <source>
        <dbReference type="Proteomes" id="UP000240572"/>
    </source>
</evidence>
<dbReference type="RefSeq" id="WP_106524040.1">
    <property type="nucleotide sequence ID" value="NZ_PYGD01000007.1"/>
</dbReference>
<gene>
    <name evidence="5" type="ORF">B0I18_107182</name>
</gene>
<keyword evidence="3" id="KW-0233">DNA recombination</keyword>
<keyword evidence="2" id="KW-0238">DNA-binding</keyword>
<dbReference type="Proteomes" id="UP000240572">
    <property type="component" value="Unassembled WGS sequence"/>
</dbReference>
<comment type="similarity">
    <text evidence="1">Belongs to the 'phage' integrase family.</text>
</comment>
<dbReference type="PANTHER" id="PTHR30349:SF64">
    <property type="entry name" value="PROPHAGE INTEGRASE INTD-RELATED"/>
    <property type="match status" value="1"/>
</dbReference>
<feature type="domain" description="Tyr recombinase" evidence="4">
    <location>
        <begin position="240"/>
        <end position="417"/>
    </location>
</feature>
<dbReference type="SUPFAM" id="SSF56349">
    <property type="entry name" value="DNA breaking-rejoining enzymes"/>
    <property type="match status" value="1"/>
</dbReference>
<dbReference type="InterPro" id="IPR010998">
    <property type="entry name" value="Integrase_recombinase_N"/>
</dbReference>
<dbReference type="GO" id="GO:0015074">
    <property type="term" value="P:DNA integration"/>
    <property type="evidence" value="ECO:0007669"/>
    <property type="project" value="InterPro"/>
</dbReference>
<dbReference type="Gene3D" id="1.10.150.130">
    <property type="match status" value="1"/>
</dbReference>